<dbReference type="Gene3D" id="3.40.50.300">
    <property type="entry name" value="P-loop containing nucleotide triphosphate hydrolases"/>
    <property type="match status" value="1"/>
</dbReference>
<dbReference type="GO" id="GO:0051880">
    <property type="term" value="F:G-quadruplex DNA binding"/>
    <property type="evidence" value="ECO:0007669"/>
    <property type="project" value="TreeGrafter"/>
</dbReference>
<dbReference type="OrthoDB" id="10253254at2759"/>
<proteinExistence type="predicted"/>
<dbReference type="InterPro" id="IPR027417">
    <property type="entry name" value="P-loop_NTPase"/>
</dbReference>
<feature type="region of interest" description="Disordered" evidence="5">
    <location>
        <begin position="1"/>
        <end position="55"/>
    </location>
</feature>
<evidence type="ECO:0000313" key="7">
    <source>
        <dbReference type="Proteomes" id="UP001152320"/>
    </source>
</evidence>
<keyword evidence="2" id="KW-0378">Hydrolase</keyword>
<keyword evidence="1" id="KW-0547">Nucleotide-binding</keyword>
<organism evidence="6 7">
    <name type="scientific">Holothuria leucospilota</name>
    <name type="common">Black long sea cucumber</name>
    <name type="synonym">Mertensiothuria leucospilota</name>
    <dbReference type="NCBI Taxonomy" id="206669"/>
    <lineage>
        <taxon>Eukaryota</taxon>
        <taxon>Metazoa</taxon>
        <taxon>Echinodermata</taxon>
        <taxon>Eleutherozoa</taxon>
        <taxon>Echinozoa</taxon>
        <taxon>Holothuroidea</taxon>
        <taxon>Aspidochirotacea</taxon>
        <taxon>Aspidochirotida</taxon>
        <taxon>Holothuriidae</taxon>
        <taxon>Holothuria</taxon>
    </lineage>
</organism>
<reference evidence="6" key="1">
    <citation type="submission" date="2021-10" db="EMBL/GenBank/DDBJ databases">
        <title>Tropical sea cucumber genome reveals ecological adaptation and Cuvierian tubules defense mechanism.</title>
        <authorList>
            <person name="Chen T."/>
        </authorList>
    </citation>
    <scope>NUCLEOTIDE SEQUENCE</scope>
    <source>
        <strain evidence="6">Nanhai2018</strain>
        <tissue evidence="6">Muscle</tissue>
    </source>
</reference>
<dbReference type="GO" id="GO:0003724">
    <property type="term" value="F:RNA helicase activity"/>
    <property type="evidence" value="ECO:0007669"/>
    <property type="project" value="TreeGrafter"/>
</dbReference>
<dbReference type="GO" id="GO:0005524">
    <property type="term" value="F:ATP binding"/>
    <property type="evidence" value="ECO:0007669"/>
    <property type="project" value="UniProtKB-KW"/>
</dbReference>
<evidence type="ECO:0000256" key="5">
    <source>
        <dbReference type="SAM" id="MobiDB-lite"/>
    </source>
</evidence>
<evidence type="ECO:0000256" key="3">
    <source>
        <dbReference type="ARBA" id="ARBA00022806"/>
    </source>
</evidence>
<evidence type="ECO:0000256" key="2">
    <source>
        <dbReference type="ARBA" id="ARBA00022801"/>
    </source>
</evidence>
<dbReference type="GO" id="GO:0003678">
    <property type="term" value="F:DNA helicase activity"/>
    <property type="evidence" value="ECO:0007669"/>
    <property type="project" value="TreeGrafter"/>
</dbReference>
<dbReference type="EMBL" id="JAIZAY010000019">
    <property type="protein sequence ID" value="KAJ8024338.1"/>
    <property type="molecule type" value="Genomic_DNA"/>
</dbReference>
<name>A0A9Q0YKQ4_HOLLE</name>
<dbReference type="GO" id="GO:0005634">
    <property type="term" value="C:nucleus"/>
    <property type="evidence" value="ECO:0007669"/>
    <property type="project" value="TreeGrafter"/>
</dbReference>
<protein>
    <submittedName>
        <fullName evidence="6">ATP-dependent RNA helicase DHX36</fullName>
    </submittedName>
</protein>
<comment type="caution">
    <text evidence="6">The sequence shown here is derived from an EMBL/GenBank/DDBJ whole genome shotgun (WGS) entry which is preliminary data.</text>
</comment>
<keyword evidence="7" id="KW-1185">Reference proteome</keyword>
<dbReference type="PANTHER" id="PTHR18934:SF237">
    <property type="entry name" value="ATP-DEPENDENT DNA_RNA HELICASE DHX36"/>
    <property type="match status" value="1"/>
</dbReference>
<keyword evidence="4" id="KW-0067">ATP-binding</keyword>
<dbReference type="Proteomes" id="UP001152320">
    <property type="component" value="Chromosome 19"/>
</dbReference>
<sequence length="217" mass="23953">MSGRGGSFRGSGRGRGNRGGGRGGGGGGRHPPGLKGAEIGMWYRNQSRGKKKQREISQRAVVSMNSQQASNISQLLDEVKVQEQEAAGPSTVSQVSSAWKAKCKIEGRVRDFYMSQLERKPSLDTFLMDDQKEKEESNVKYQEMQKFRKKLPSYSMKEKLTELINNNQVTVISGETGCGKTTQVPQFILDDYIARGQGSLCRVVCTQPRRISAISVS</sequence>
<dbReference type="AlphaFoldDB" id="A0A9Q0YKQ4"/>
<accession>A0A9Q0YKQ4</accession>
<dbReference type="GO" id="GO:0002151">
    <property type="term" value="F:G-quadruplex RNA binding"/>
    <property type="evidence" value="ECO:0007669"/>
    <property type="project" value="TreeGrafter"/>
</dbReference>
<dbReference type="SUPFAM" id="SSF52540">
    <property type="entry name" value="P-loop containing nucleoside triphosphate hydrolases"/>
    <property type="match status" value="1"/>
</dbReference>
<evidence type="ECO:0000256" key="1">
    <source>
        <dbReference type="ARBA" id="ARBA00022741"/>
    </source>
</evidence>
<gene>
    <name evidence="6" type="ORF">HOLleu_37059</name>
</gene>
<dbReference type="GO" id="GO:0005737">
    <property type="term" value="C:cytoplasm"/>
    <property type="evidence" value="ECO:0007669"/>
    <property type="project" value="TreeGrafter"/>
</dbReference>
<feature type="compositionally biased region" description="Gly residues" evidence="5">
    <location>
        <begin position="1"/>
        <end position="30"/>
    </location>
</feature>
<evidence type="ECO:0000256" key="4">
    <source>
        <dbReference type="ARBA" id="ARBA00022840"/>
    </source>
</evidence>
<dbReference type="PANTHER" id="PTHR18934">
    <property type="entry name" value="ATP-DEPENDENT RNA HELICASE"/>
    <property type="match status" value="1"/>
</dbReference>
<dbReference type="GO" id="GO:0016787">
    <property type="term" value="F:hydrolase activity"/>
    <property type="evidence" value="ECO:0007669"/>
    <property type="project" value="UniProtKB-KW"/>
</dbReference>
<evidence type="ECO:0000313" key="6">
    <source>
        <dbReference type="EMBL" id="KAJ8024338.1"/>
    </source>
</evidence>
<keyword evidence="3 6" id="KW-0347">Helicase</keyword>